<dbReference type="GO" id="GO:0005524">
    <property type="term" value="F:ATP binding"/>
    <property type="evidence" value="ECO:0007669"/>
    <property type="project" value="UniProtKB-KW"/>
</dbReference>
<comment type="caution">
    <text evidence="11">The sequence shown here is derived from an EMBL/GenBank/DDBJ whole genome shotgun (WGS) entry which is preliminary data.</text>
</comment>
<name>A0A2M6WLK8_9BACT</name>
<evidence type="ECO:0000256" key="2">
    <source>
        <dbReference type="ARBA" id="ARBA00007599"/>
    </source>
</evidence>
<keyword evidence="7" id="KW-0547">Nucleotide-binding</keyword>
<evidence type="ECO:0000256" key="6">
    <source>
        <dbReference type="ARBA" id="ARBA00022723"/>
    </source>
</evidence>
<evidence type="ECO:0000313" key="11">
    <source>
        <dbReference type="EMBL" id="PIT93636.1"/>
    </source>
</evidence>
<keyword evidence="5" id="KW-0819">tRNA processing</keyword>
<dbReference type="GO" id="GO:0046872">
    <property type="term" value="F:metal ion binding"/>
    <property type="evidence" value="ECO:0007669"/>
    <property type="project" value="UniProtKB-KW"/>
</dbReference>
<keyword evidence="8" id="KW-0067">ATP-binding</keyword>
<comment type="subcellular location">
    <subcellularLocation>
        <location evidence="1">Cytoplasm</location>
    </subcellularLocation>
</comment>
<dbReference type="Gene3D" id="3.40.50.300">
    <property type="entry name" value="P-loop containing nucleotide triphosphate hydrolases"/>
    <property type="match status" value="1"/>
</dbReference>
<evidence type="ECO:0000256" key="5">
    <source>
        <dbReference type="ARBA" id="ARBA00022694"/>
    </source>
</evidence>
<evidence type="ECO:0000256" key="10">
    <source>
        <dbReference type="ARBA" id="ARBA00032441"/>
    </source>
</evidence>
<keyword evidence="11" id="KW-0808">Transferase</keyword>
<evidence type="ECO:0000256" key="1">
    <source>
        <dbReference type="ARBA" id="ARBA00004496"/>
    </source>
</evidence>
<dbReference type="GO" id="GO:0002949">
    <property type="term" value="P:tRNA threonylcarbamoyladenosine modification"/>
    <property type="evidence" value="ECO:0007669"/>
    <property type="project" value="InterPro"/>
</dbReference>
<keyword evidence="4" id="KW-0963">Cytoplasm</keyword>
<evidence type="ECO:0000256" key="8">
    <source>
        <dbReference type="ARBA" id="ARBA00022840"/>
    </source>
</evidence>
<keyword evidence="9" id="KW-0460">Magnesium</keyword>
<dbReference type="Proteomes" id="UP000229335">
    <property type="component" value="Unassembled WGS sequence"/>
</dbReference>
<protein>
    <recommendedName>
        <fullName evidence="3">tRNA threonylcarbamoyladenosine biosynthesis protein TsaE</fullName>
    </recommendedName>
    <alternativeName>
        <fullName evidence="10">t(6)A37 threonylcarbamoyladenosine biosynthesis protein TsaE</fullName>
    </alternativeName>
</protein>
<dbReference type="SUPFAM" id="SSF52540">
    <property type="entry name" value="P-loop containing nucleoside triphosphate hydrolases"/>
    <property type="match status" value="1"/>
</dbReference>
<accession>A0A2M6WLK8</accession>
<dbReference type="Pfam" id="PF02367">
    <property type="entry name" value="TsaE"/>
    <property type="match status" value="1"/>
</dbReference>
<organism evidence="11 12">
    <name type="scientific">Candidatus Falkowbacteria bacterium CG10_big_fil_rev_8_21_14_0_10_43_11</name>
    <dbReference type="NCBI Taxonomy" id="1974568"/>
    <lineage>
        <taxon>Bacteria</taxon>
        <taxon>Candidatus Falkowiibacteriota</taxon>
    </lineage>
</organism>
<evidence type="ECO:0000256" key="4">
    <source>
        <dbReference type="ARBA" id="ARBA00022490"/>
    </source>
</evidence>
<reference evidence="12" key="1">
    <citation type="submission" date="2017-09" db="EMBL/GenBank/DDBJ databases">
        <title>Depth-based differentiation of microbial function through sediment-hosted aquifers and enrichment of novel symbionts in the deep terrestrial subsurface.</title>
        <authorList>
            <person name="Probst A.J."/>
            <person name="Ladd B."/>
            <person name="Jarett J.K."/>
            <person name="Geller-Mcgrath D.E."/>
            <person name="Sieber C.M.K."/>
            <person name="Emerson J.B."/>
            <person name="Anantharaman K."/>
            <person name="Thomas B.C."/>
            <person name="Malmstrom R."/>
            <person name="Stieglmeier M."/>
            <person name="Klingl A."/>
            <person name="Woyke T."/>
            <person name="Ryan C.M."/>
            <person name="Banfield J.F."/>
        </authorList>
    </citation>
    <scope>NUCLEOTIDE SEQUENCE [LARGE SCALE GENOMIC DNA]</scope>
</reference>
<dbReference type="InterPro" id="IPR003442">
    <property type="entry name" value="T6A_TsaE"/>
</dbReference>
<dbReference type="EMBL" id="PFAS01000057">
    <property type="protein sequence ID" value="PIT93636.1"/>
    <property type="molecule type" value="Genomic_DNA"/>
</dbReference>
<sequence length="139" mass="15566">MKTLTDTKKLATRIASEFHGGEVIGLIGDLGAGKTTFTQYLAKALGVKQTVNSPTFNIIKIYKIKNQKSEIRNLVHIDAYRLHSPQELTALGIEEYFNDERTVTVIEWADKVKPILPKNSIFIKFKLSKSGRSATIIKC</sequence>
<dbReference type="GO" id="GO:0005737">
    <property type="term" value="C:cytoplasm"/>
    <property type="evidence" value="ECO:0007669"/>
    <property type="project" value="UniProtKB-SubCell"/>
</dbReference>
<proteinExistence type="inferred from homology"/>
<evidence type="ECO:0000313" key="12">
    <source>
        <dbReference type="Proteomes" id="UP000229335"/>
    </source>
</evidence>
<gene>
    <name evidence="11" type="ORF">COU00_03355</name>
</gene>
<keyword evidence="6" id="KW-0479">Metal-binding</keyword>
<evidence type="ECO:0000256" key="7">
    <source>
        <dbReference type="ARBA" id="ARBA00022741"/>
    </source>
</evidence>
<evidence type="ECO:0000256" key="9">
    <source>
        <dbReference type="ARBA" id="ARBA00022842"/>
    </source>
</evidence>
<comment type="similarity">
    <text evidence="2">Belongs to the TsaE family.</text>
</comment>
<dbReference type="NCBIfam" id="TIGR00150">
    <property type="entry name" value="T6A_YjeE"/>
    <property type="match status" value="1"/>
</dbReference>
<dbReference type="GO" id="GO:0016740">
    <property type="term" value="F:transferase activity"/>
    <property type="evidence" value="ECO:0007669"/>
    <property type="project" value="UniProtKB-KW"/>
</dbReference>
<dbReference type="AlphaFoldDB" id="A0A2M6WLK8"/>
<dbReference type="PANTHER" id="PTHR33540">
    <property type="entry name" value="TRNA THREONYLCARBAMOYLADENOSINE BIOSYNTHESIS PROTEIN TSAE"/>
    <property type="match status" value="1"/>
</dbReference>
<evidence type="ECO:0000256" key="3">
    <source>
        <dbReference type="ARBA" id="ARBA00019010"/>
    </source>
</evidence>
<dbReference type="PANTHER" id="PTHR33540:SF2">
    <property type="entry name" value="TRNA THREONYLCARBAMOYLADENOSINE BIOSYNTHESIS PROTEIN TSAE"/>
    <property type="match status" value="1"/>
</dbReference>
<dbReference type="InterPro" id="IPR027417">
    <property type="entry name" value="P-loop_NTPase"/>
</dbReference>